<gene>
    <name evidence="1" type="ORF">AUJ66_03225</name>
</gene>
<reference evidence="1 2" key="1">
    <citation type="journal article" date="2016" name="Environ. Microbiol.">
        <title>Genomic resolution of a cold subsurface aquifer community provides metabolic insights for novel microbes adapted to high CO concentrations.</title>
        <authorList>
            <person name="Probst A.J."/>
            <person name="Castelle C.J."/>
            <person name="Singh A."/>
            <person name="Brown C.T."/>
            <person name="Anantharaman K."/>
            <person name="Sharon I."/>
            <person name="Hug L.A."/>
            <person name="Burstein D."/>
            <person name="Emerson J.B."/>
            <person name="Thomas B.C."/>
            <person name="Banfield J.F."/>
        </authorList>
    </citation>
    <scope>NUCLEOTIDE SEQUENCE [LARGE SCALE GENOMIC DNA]</scope>
    <source>
        <strain evidence="1">CG1_02_38_46</strain>
    </source>
</reference>
<comment type="caution">
    <text evidence="1">The sequence shown here is derived from an EMBL/GenBank/DDBJ whole genome shotgun (WGS) entry which is preliminary data.</text>
</comment>
<dbReference type="AlphaFoldDB" id="A0A1J4SDZ7"/>
<evidence type="ECO:0000313" key="2">
    <source>
        <dbReference type="Proteomes" id="UP000182278"/>
    </source>
</evidence>
<name>A0A1J4SDZ7_9BACT</name>
<accession>A0A1J4SDZ7</accession>
<dbReference type="EMBL" id="MNUO01000046">
    <property type="protein sequence ID" value="OIN97512.1"/>
    <property type="molecule type" value="Genomic_DNA"/>
</dbReference>
<sequence>MKAGFCERDITPAIGMEKPGGYSKVYISEIHDSLKVRASVFDDGKEKVALVGIDTLAIQSFQAVEEIRKEVEKRCGIKGDCILIAASHDHSAGPFFGPLPEKFKDAPALIKSLALNHSVITDSFYYQSVINQTVSAICEAEQNKKEVLLSVGSGYEDKACYNRRFKMKNARTYTHPGKGNPEIIGPSGPIDPEVGVLAAWEKNGKLLGCVVNYACHATTAPFKGVSADWIYFLENTIQGVYGRDANVVFLNGACGDITQVNNLSLEGSDFGERVSRIVGQRVGAEALKVLATAFPGELKPIKAASRVLRFKRRKPGKEHLKKSFNIVKSSPKNSTAWTFAKEVIVLNYLVKKEPCIDAEVQAIQIGPAIFLSNPAEYFCQLGLDIKKKSPFPFTYIVELANGCVGYVPTEEAFNSQGGGYETVLTSYSNLEISAGEKIVETCVELANKLKPGKIPECPKVKPSTEPWGYGILGPELE</sequence>
<protein>
    <recommendedName>
        <fullName evidence="3">Neutral/alkaline non-lysosomal ceramidase N-terminal domain-containing protein</fullName>
    </recommendedName>
</protein>
<organism evidence="1 2">
    <name type="scientific">Candidatus Desantisbacteria bacterium CG1_02_38_46</name>
    <dbReference type="NCBI Taxonomy" id="1817893"/>
    <lineage>
        <taxon>Bacteria</taxon>
        <taxon>Candidatus Desantisiibacteriota</taxon>
    </lineage>
</organism>
<dbReference type="Proteomes" id="UP000182278">
    <property type="component" value="Unassembled WGS sequence"/>
</dbReference>
<evidence type="ECO:0000313" key="1">
    <source>
        <dbReference type="EMBL" id="OIN97512.1"/>
    </source>
</evidence>
<proteinExistence type="predicted"/>
<dbReference type="STRING" id="1817893.AUJ66_03225"/>
<evidence type="ECO:0008006" key="3">
    <source>
        <dbReference type="Google" id="ProtNLM"/>
    </source>
</evidence>